<dbReference type="RefSeq" id="WP_130092225.1">
    <property type="nucleotide sequence ID" value="NZ_SETE01000001.1"/>
</dbReference>
<proteinExistence type="predicted"/>
<dbReference type="GO" id="GO:0030288">
    <property type="term" value="C:outer membrane-bounded periplasmic space"/>
    <property type="evidence" value="ECO:0007669"/>
    <property type="project" value="TreeGrafter"/>
</dbReference>
<name>A0A4Q4KT16_9FLAO</name>
<accession>A0A4Q4KT16</accession>
<comment type="caution">
    <text evidence="6">The sequence shown here is derived from an EMBL/GenBank/DDBJ whole genome shotgun (WGS) entry which is preliminary data.</text>
</comment>
<evidence type="ECO:0000259" key="5">
    <source>
        <dbReference type="SMART" id="SM00646"/>
    </source>
</evidence>
<dbReference type="Pfam" id="PF01520">
    <property type="entry name" value="Amidase_3"/>
    <property type="match status" value="1"/>
</dbReference>
<evidence type="ECO:0000313" key="6">
    <source>
        <dbReference type="EMBL" id="RYM35859.1"/>
    </source>
</evidence>
<keyword evidence="4" id="KW-0732">Signal</keyword>
<dbReference type="EC" id="3.5.1.28" evidence="2"/>
<dbReference type="GO" id="GO:0008745">
    <property type="term" value="F:N-acetylmuramoyl-L-alanine amidase activity"/>
    <property type="evidence" value="ECO:0007669"/>
    <property type="project" value="UniProtKB-EC"/>
</dbReference>
<dbReference type="SMART" id="SM00646">
    <property type="entry name" value="Ami_3"/>
    <property type="match status" value="1"/>
</dbReference>
<dbReference type="OrthoDB" id="9806267at2"/>
<evidence type="ECO:0000313" key="7">
    <source>
        <dbReference type="Proteomes" id="UP000293952"/>
    </source>
</evidence>
<evidence type="ECO:0000256" key="3">
    <source>
        <dbReference type="ARBA" id="ARBA00022801"/>
    </source>
</evidence>
<dbReference type="CDD" id="cd02696">
    <property type="entry name" value="MurNAc-LAA"/>
    <property type="match status" value="1"/>
</dbReference>
<dbReference type="GO" id="GO:0009253">
    <property type="term" value="P:peptidoglycan catabolic process"/>
    <property type="evidence" value="ECO:0007669"/>
    <property type="project" value="InterPro"/>
</dbReference>
<feature type="domain" description="MurNAc-LAA" evidence="5">
    <location>
        <begin position="85"/>
        <end position="194"/>
    </location>
</feature>
<organism evidence="6 7">
    <name type="scientific">Brumimicrobium glaciale</name>
    <dbReference type="NCBI Taxonomy" id="200475"/>
    <lineage>
        <taxon>Bacteria</taxon>
        <taxon>Pseudomonadati</taxon>
        <taxon>Bacteroidota</taxon>
        <taxon>Flavobacteriia</taxon>
        <taxon>Flavobacteriales</taxon>
        <taxon>Crocinitomicaceae</taxon>
        <taxon>Brumimicrobium</taxon>
    </lineage>
</organism>
<comment type="catalytic activity">
    <reaction evidence="1">
        <text>Hydrolyzes the link between N-acetylmuramoyl residues and L-amino acid residues in certain cell-wall glycopeptides.</text>
        <dbReference type="EC" id="3.5.1.28"/>
    </reaction>
</comment>
<evidence type="ECO:0000256" key="4">
    <source>
        <dbReference type="SAM" id="SignalP"/>
    </source>
</evidence>
<evidence type="ECO:0000256" key="2">
    <source>
        <dbReference type="ARBA" id="ARBA00011901"/>
    </source>
</evidence>
<keyword evidence="3" id="KW-0378">Hydrolase</keyword>
<dbReference type="EMBL" id="SETE01000001">
    <property type="protein sequence ID" value="RYM35859.1"/>
    <property type="molecule type" value="Genomic_DNA"/>
</dbReference>
<dbReference type="InterPro" id="IPR050695">
    <property type="entry name" value="N-acetylmuramoyl_amidase_3"/>
</dbReference>
<evidence type="ECO:0000256" key="1">
    <source>
        <dbReference type="ARBA" id="ARBA00001561"/>
    </source>
</evidence>
<dbReference type="Gene3D" id="3.40.630.40">
    <property type="entry name" value="Zn-dependent exopeptidases"/>
    <property type="match status" value="1"/>
</dbReference>
<dbReference type="SUPFAM" id="SSF53187">
    <property type="entry name" value="Zn-dependent exopeptidases"/>
    <property type="match status" value="1"/>
</dbReference>
<dbReference type="AlphaFoldDB" id="A0A4Q4KT16"/>
<feature type="chain" id="PRO_5020682788" description="N-acetylmuramoyl-L-alanine amidase" evidence="4">
    <location>
        <begin position="21"/>
        <end position="196"/>
    </location>
</feature>
<dbReference type="PANTHER" id="PTHR30404">
    <property type="entry name" value="N-ACETYLMURAMOYL-L-ALANINE AMIDASE"/>
    <property type="match status" value="1"/>
</dbReference>
<sequence length="196" mass="22018">MKNILKFIGIALLTFTFAFADTNTKIIVIDIGHGEKDSGAQFENISEKDVVLSIAKKIQENHKSNYTKIILTRNSDAFISLEDRTKMINKINPDFVISLHANFHQDESKSGTEIYISENNKEIEKSQQLAQNIAQIFGIANNQIKNANFNILKNVNCPSALVELGFLSNQEDRTILTSEEGQLDFASKILKVINKD</sequence>
<keyword evidence="7" id="KW-1185">Reference proteome</keyword>
<gene>
    <name evidence="6" type="ORF">ERX46_02370</name>
</gene>
<feature type="signal peptide" evidence="4">
    <location>
        <begin position="1"/>
        <end position="20"/>
    </location>
</feature>
<reference evidence="6 7" key="1">
    <citation type="submission" date="2019-02" db="EMBL/GenBank/DDBJ databases">
        <title>Genome sequence of the sea-ice species Brumimicrobium glaciale.</title>
        <authorList>
            <person name="Bowman J.P."/>
        </authorList>
    </citation>
    <scope>NUCLEOTIDE SEQUENCE [LARGE SCALE GENOMIC DNA]</scope>
    <source>
        <strain evidence="6 7">IC156</strain>
    </source>
</reference>
<dbReference type="Proteomes" id="UP000293952">
    <property type="component" value="Unassembled WGS sequence"/>
</dbReference>
<dbReference type="InterPro" id="IPR002508">
    <property type="entry name" value="MurNAc-LAA_cat"/>
</dbReference>
<protein>
    <recommendedName>
        <fullName evidence="2">N-acetylmuramoyl-L-alanine amidase</fullName>
        <ecNumber evidence="2">3.5.1.28</ecNumber>
    </recommendedName>
</protein>
<dbReference type="PANTHER" id="PTHR30404:SF0">
    <property type="entry name" value="N-ACETYLMURAMOYL-L-ALANINE AMIDASE AMIC"/>
    <property type="match status" value="1"/>
</dbReference>